<dbReference type="AlphaFoldDB" id="A0A1R3JJT3"/>
<protein>
    <submittedName>
        <fullName evidence="1">Uncharacterized protein</fullName>
    </submittedName>
</protein>
<proteinExistence type="predicted"/>
<dbReference type="Proteomes" id="UP000187203">
    <property type="component" value="Unassembled WGS sequence"/>
</dbReference>
<name>A0A1R3JJT3_9ROSI</name>
<comment type="caution">
    <text evidence="1">The sequence shown here is derived from an EMBL/GenBank/DDBJ whole genome shotgun (WGS) entry which is preliminary data.</text>
</comment>
<accession>A0A1R3JJT3</accession>
<evidence type="ECO:0000313" key="2">
    <source>
        <dbReference type="Proteomes" id="UP000187203"/>
    </source>
</evidence>
<evidence type="ECO:0000313" key="1">
    <source>
        <dbReference type="EMBL" id="OMO95111.1"/>
    </source>
</evidence>
<gene>
    <name evidence="1" type="ORF">COLO4_16061</name>
</gene>
<keyword evidence="2" id="KW-1185">Reference proteome</keyword>
<reference evidence="2" key="1">
    <citation type="submission" date="2013-09" db="EMBL/GenBank/DDBJ databases">
        <title>Corchorus olitorius genome sequencing.</title>
        <authorList>
            <person name="Alam M."/>
            <person name="Haque M.S."/>
            <person name="Islam M.S."/>
            <person name="Emdad E.M."/>
            <person name="Islam M.M."/>
            <person name="Ahmed B."/>
            <person name="Halim A."/>
            <person name="Hossen Q.M.M."/>
            <person name="Hossain M.Z."/>
            <person name="Ahmed R."/>
            <person name="Khan M.M."/>
            <person name="Islam R."/>
            <person name="Rashid M.M."/>
            <person name="Khan S.A."/>
            <person name="Rahman M.S."/>
            <person name="Alam M."/>
            <person name="Yahiya A.S."/>
            <person name="Khan M.S."/>
            <person name="Azam M.S."/>
            <person name="Haque T."/>
            <person name="Lashkar M.Z.H."/>
            <person name="Akhand A.I."/>
            <person name="Morshed G."/>
            <person name="Roy S."/>
            <person name="Uddin K.S."/>
            <person name="Rabeya T."/>
            <person name="Hossain A.S."/>
            <person name="Chowdhury A."/>
            <person name="Snigdha A.R."/>
            <person name="Mortoza M.S."/>
            <person name="Matin S.A."/>
            <person name="Hoque S.M.E."/>
            <person name="Islam M.K."/>
            <person name="Roy D.K."/>
            <person name="Haider R."/>
            <person name="Moosa M.M."/>
            <person name="Elias S.M."/>
            <person name="Hasan A.M."/>
            <person name="Jahan S."/>
            <person name="Shafiuddin M."/>
            <person name="Mahmood N."/>
            <person name="Shommy N.S."/>
        </authorList>
    </citation>
    <scope>NUCLEOTIDE SEQUENCE [LARGE SCALE GENOMIC DNA]</scope>
    <source>
        <strain evidence="2">cv. O-4</strain>
    </source>
</reference>
<sequence>MPDYRHMASREWVATRKVEASKVLTVNIKGTCGGALGPAAPAQAKLPIL</sequence>
<organism evidence="1 2">
    <name type="scientific">Corchorus olitorius</name>
    <dbReference type="NCBI Taxonomy" id="93759"/>
    <lineage>
        <taxon>Eukaryota</taxon>
        <taxon>Viridiplantae</taxon>
        <taxon>Streptophyta</taxon>
        <taxon>Embryophyta</taxon>
        <taxon>Tracheophyta</taxon>
        <taxon>Spermatophyta</taxon>
        <taxon>Magnoliopsida</taxon>
        <taxon>eudicotyledons</taxon>
        <taxon>Gunneridae</taxon>
        <taxon>Pentapetalae</taxon>
        <taxon>rosids</taxon>
        <taxon>malvids</taxon>
        <taxon>Malvales</taxon>
        <taxon>Malvaceae</taxon>
        <taxon>Grewioideae</taxon>
        <taxon>Apeibeae</taxon>
        <taxon>Corchorus</taxon>
    </lineage>
</organism>
<dbReference type="EMBL" id="AWUE01015894">
    <property type="protein sequence ID" value="OMO95111.1"/>
    <property type="molecule type" value="Genomic_DNA"/>
</dbReference>